<dbReference type="EMBL" id="DACTCB010000006">
    <property type="protein sequence ID" value="HAT4307738.1"/>
    <property type="molecule type" value="Genomic_DNA"/>
</dbReference>
<dbReference type="GO" id="GO:0032259">
    <property type="term" value="P:methylation"/>
    <property type="evidence" value="ECO:0007669"/>
    <property type="project" value="UniProtKB-KW"/>
</dbReference>
<organism evidence="3">
    <name type="scientific">Clostridium perfringens</name>
    <dbReference type="NCBI Taxonomy" id="1502"/>
    <lineage>
        <taxon>Bacteria</taxon>
        <taxon>Bacillati</taxon>
        <taxon>Bacillota</taxon>
        <taxon>Clostridia</taxon>
        <taxon>Eubacteriales</taxon>
        <taxon>Clostridiaceae</taxon>
        <taxon>Clostridium</taxon>
    </lineage>
</organism>
<evidence type="ECO:0000313" key="3">
    <source>
        <dbReference type="EMBL" id="HAT4307738.1"/>
    </source>
</evidence>
<sequence length="371" mass="43601">MSDINLKVLELRKMKGISQLELANILGISFQSISKWENGISMPDIILLPKIAQIFNVSVDQLLGLKPLESEEYIRRNTDHREYWNENSNAVDISKKYFWNKDYLKFLIDNVWNISRPIDIIDFRCGDGSFGRDLMKLLPEGSTYTGVDNKYFVQKAKENIKAENISFKFIELNLYNFKENKKYDLAICQTALRHMNNPICILKNMIDSVKINGLIICIEVNREFEEKGLFIDGISYSEICTSFDFHKLWEKELECEGRDYSIGIKLPFYMEKLGLKDINIRMNDKVIYVNPNMNDYCKKLEDFKTINGWNKYISDENKEKIIALFMNRGINRVDAENYIKIQSKISEFFKEDNLRKSFLKVPSLFITYGRK</sequence>
<evidence type="ECO:0000256" key="1">
    <source>
        <dbReference type="ARBA" id="ARBA00023125"/>
    </source>
</evidence>
<name>A0A8H9QX05_CLOPF</name>
<dbReference type="Gene3D" id="1.10.150.350">
    <property type="match status" value="1"/>
</dbReference>
<dbReference type="Pfam" id="PF13847">
    <property type="entry name" value="Methyltransf_31"/>
    <property type="match status" value="1"/>
</dbReference>
<dbReference type="PANTHER" id="PTHR46558">
    <property type="entry name" value="TRACRIPTIONAL REGULATORY PROTEIN-RELATED-RELATED"/>
    <property type="match status" value="1"/>
</dbReference>
<accession>A0A8H9QX05</accession>
<dbReference type="Proteomes" id="UP000859547">
    <property type="component" value="Unassembled WGS sequence"/>
</dbReference>
<keyword evidence="3" id="KW-0489">Methyltransferase</keyword>
<dbReference type="InterPro" id="IPR025714">
    <property type="entry name" value="Methyltranfer_dom"/>
</dbReference>
<dbReference type="InterPro" id="IPR010982">
    <property type="entry name" value="Lambda_DNA-bd_dom_sf"/>
</dbReference>
<dbReference type="InterPro" id="IPR001387">
    <property type="entry name" value="Cro/C1-type_HTH"/>
</dbReference>
<keyword evidence="3" id="KW-0808">Transferase</keyword>
<protein>
    <submittedName>
        <fullName evidence="3">DNA (Cytosine-5-)-methyltransferase</fullName>
    </submittedName>
</protein>
<dbReference type="OrthoDB" id="2005133at2"/>
<gene>
    <name evidence="3" type="ORF">I9080_001529</name>
</gene>
<dbReference type="InterPro" id="IPR029063">
    <property type="entry name" value="SAM-dependent_MTases_sf"/>
</dbReference>
<reference evidence="3" key="1">
    <citation type="journal article" date="2018" name="Genome Biol.">
        <title>SKESA: strategic k-mer extension for scrupulous assemblies.</title>
        <authorList>
            <person name="Souvorov A."/>
            <person name="Agarwala R."/>
            <person name="Lipman D.J."/>
        </authorList>
    </citation>
    <scope>NUCLEOTIDE SEQUENCE</scope>
    <source>
        <strain evidence="3">C8</strain>
    </source>
</reference>
<dbReference type="AlphaFoldDB" id="A0A8H9QX05"/>
<dbReference type="Gene3D" id="1.10.260.40">
    <property type="entry name" value="lambda repressor-like DNA-binding domains"/>
    <property type="match status" value="1"/>
</dbReference>
<dbReference type="SUPFAM" id="SSF47413">
    <property type="entry name" value="lambda repressor-like DNA-binding domains"/>
    <property type="match status" value="1"/>
</dbReference>
<proteinExistence type="predicted"/>
<dbReference type="GO" id="GO:0003677">
    <property type="term" value="F:DNA binding"/>
    <property type="evidence" value="ECO:0007669"/>
    <property type="project" value="UniProtKB-KW"/>
</dbReference>
<dbReference type="PROSITE" id="PS50943">
    <property type="entry name" value="HTH_CROC1"/>
    <property type="match status" value="1"/>
</dbReference>
<dbReference type="PANTHER" id="PTHR46558:SF11">
    <property type="entry name" value="HTH-TYPE TRANSCRIPTIONAL REGULATOR XRE"/>
    <property type="match status" value="1"/>
</dbReference>
<dbReference type="Pfam" id="PF01381">
    <property type="entry name" value="HTH_3"/>
    <property type="match status" value="1"/>
</dbReference>
<dbReference type="SUPFAM" id="SSF53335">
    <property type="entry name" value="S-adenosyl-L-methionine-dependent methyltransferases"/>
    <property type="match status" value="1"/>
</dbReference>
<feature type="domain" description="HTH cro/C1-type" evidence="2">
    <location>
        <begin position="8"/>
        <end position="62"/>
    </location>
</feature>
<dbReference type="RefSeq" id="WP_061426738.1">
    <property type="nucleotide sequence ID" value="NZ_CATNZA010000002.1"/>
</dbReference>
<keyword evidence="1" id="KW-0238">DNA-binding</keyword>
<comment type="caution">
    <text evidence="3">The sequence shown here is derived from an EMBL/GenBank/DDBJ whole genome shotgun (WGS) entry which is preliminary data.</text>
</comment>
<evidence type="ECO:0000259" key="2">
    <source>
        <dbReference type="PROSITE" id="PS50943"/>
    </source>
</evidence>
<dbReference type="SMART" id="SM00530">
    <property type="entry name" value="HTH_XRE"/>
    <property type="match status" value="1"/>
</dbReference>
<reference evidence="3" key="2">
    <citation type="submission" date="2020-07" db="EMBL/GenBank/DDBJ databases">
        <authorList>
            <consortium name="NCBI Pathogen Detection Project"/>
        </authorList>
    </citation>
    <scope>NUCLEOTIDE SEQUENCE</scope>
    <source>
        <strain evidence="3">C8</strain>
    </source>
</reference>
<dbReference type="GO" id="GO:0008168">
    <property type="term" value="F:methyltransferase activity"/>
    <property type="evidence" value="ECO:0007669"/>
    <property type="project" value="UniProtKB-KW"/>
</dbReference>
<dbReference type="CDD" id="cd00093">
    <property type="entry name" value="HTH_XRE"/>
    <property type="match status" value="1"/>
</dbReference>
<dbReference type="Gene3D" id="3.40.50.150">
    <property type="entry name" value="Vaccinia Virus protein VP39"/>
    <property type="match status" value="1"/>
</dbReference>